<keyword evidence="14" id="KW-1185">Reference proteome</keyword>
<sequence length="380" mass="43086">MLYLWMPEADGVWQWSKGDRWIQAKSLEQLIQDITPYQGQDAVVFFPSREVQILQQTMAKTQYKQLGSDGIRYLLEEFVILPIDHMSVLSHFQAPDQVSVLGIAKNAVQTMQHALTLIPVKITALLPDFLILPKPEQKETIITQINGRLLARDHEFHGNSIDDLSLYLEIISRDQVFKYDGLSQEQSNQLFAVGTTETLKHYNYQFEAPAKPKQHPFNVLPKQKGESSQVAGYWKACAAVLVCLLLVQFSYDLLRWAKLKKLADQTAVIAIQQYKSWFNEPTPITEQNLKSQFQYKLDANRNGNTQALQLLSRVGPVLMQHQIIASRINYDASSLNMDLIAKSAQGLQTLVSQLNQQGFKAELGNIQTQDSNVLGSVKIQ</sequence>
<name>A0A6G8RWG9_9GAMM</name>
<gene>
    <name evidence="13" type="ORF">G8E00_10175</name>
</gene>
<dbReference type="InterPro" id="IPR024230">
    <property type="entry name" value="GspL_cyto_dom"/>
</dbReference>
<keyword evidence="4" id="KW-1003">Cell membrane</keyword>
<proteinExistence type="inferred from homology"/>
<dbReference type="GO" id="GO:0015628">
    <property type="term" value="P:protein secretion by the type II secretion system"/>
    <property type="evidence" value="ECO:0007669"/>
    <property type="project" value="InterPro"/>
</dbReference>
<evidence type="ECO:0000256" key="2">
    <source>
        <dbReference type="ARBA" id="ARBA00005318"/>
    </source>
</evidence>
<evidence type="ECO:0000256" key="1">
    <source>
        <dbReference type="ARBA" id="ARBA00004377"/>
    </source>
</evidence>
<keyword evidence="5" id="KW-0997">Cell inner membrane</keyword>
<evidence type="ECO:0000256" key="9">
    <source>
        <dbReference type="ARBA" id="ARBA00023136"/>
    </source>
</evidence>
<dbReference type="GO" id="GO:0009276">
    <property type="term" value="C:Gram-negative-bacterium-type cell wall"/>
    <property type="evidence" value="ECO:0007669"/>
    <property type="project" value="InterPro"/>
</dbReference>
<keyword evidence="3 10" id="KW-0813">Transport</keyword>
<dbReference type="Gene3D" id="3.30.420.380">
    <property type="match status" value="1"/>
</dbReference>
<dbReference type="NCBIfam" id="TIGR01709">
    <property type="entry name" value="typeII_sec_gspL"/>
    <property type="match status" value="1"/>
</dbReference>
<dbReference type="KEGG" id="asha:G8E00_10175"/>
<protein>
    <recommendedName>
        <fullName evidence="10">Type II secretion system protein L</fullName>
        <shortName evidence="10">T2SS protein L</shortName>
    </recommendedName>
</protein>
<dbReference type="SUPFAM" id="SSF53067">
    <property type="entry name" value="Actin-like ATPase domain"/>
    <property type="match status" value="1"/>
</dbReference>
<keyword evidence="7 10" id="KW-0653">Protein transport</keyword>
<dbReference type="EMBL" id="CP049801">
    <property type="protein sequence ID" value="QIO06292.1"/>
    <property type="molecule type" value="Genomic_DNA"/>
</dbReference>
<evidence type="ECO:0000256" key="5">
    <source>
        <dbReference type="ARBA" id="ARBA00022519"/>
    </source>
</evidence>
<dbReference type="Pfam" id="PF05134">
    <property type="entry name" value="T2SSL"/>
    <property type="match status" value="1"/>
</dbReference>
<evidence type="ECO:0000259" key="12">
    <source>
        <dbReference type="Pfam" id="PF12693"/>
    </source>
</evidence>
<accession>A0A6G8RWG9</accession>
<keyword evidence="6" id="KW-0812">Transmembrane</keyword>
<dbReference type="Pfam" id="PF12693">
    <property type="entry name" value="GspL_C"/>
    <property type="match status" value="1"/>
</dbReference>
<dbReference type="InterPro" id="IPR007812">
    <property type="entry name" value="T2SS_protein-GspL"/>
</dbReference>
<evidence type="ECO:0000256" key="6">
    <source>
        <dbReference type="ARBA" id="ARBA00022692"/>
    </source>
</evidence>
<dbReference type="AlphaFoldDB" id="A0A6G8RWG9"/>
<dbReference type="InterPro" id="IPR043129">
    <property type="entry name" value="ATPase_NBD"/>
</dbReference>
<dbReference type="Proteomes" id="UP000502297">
    <property type="component" value="Chromosome"/>
</dbReference>
<dbReference type="PIRSF" id="PIRSF015761">
    <property type="entry name" value="Protein_L"/>
    <property type="match status" value="1"/>
</dbReference>
<evidence type="ECO:0000256" key="10">
    <source>
        <dbReference type="PIRNR" id="PIRNR015761"/>
    </source>
</evidence>
<reference evidence="13 14" key="1">
    <citation type="submission" date="2020-03" db="EMBL/GenBank/DDBJ databases">
        <authorList>
            <person name="Zhu W."/>
        </authorList>
    </citation>
    <scope>NUCLEOTIDE SEQUENCE [LARGE SCALE GENOMIC DNA]</scope>
    <source>
        <strain evidence="13 14">323-1</strain>
    </source>
</reference>
<feature type="domain" description="GspL periplasmic" evidence="12">
    <location>
        <begin position="232"/>
        <end position="379"/>
    </location>
</feature>
<dbReference type="GO" id="GO:0005886">
    <property type="term" value="C:plasma membrane"/>
    <property type="evidence" value="ECO:0007669"/>
    <property type="project" value="UniProtKB-SubCell"/>
</dbReference>
<evidence type="ECO:0000256" key="3">
    <source>
        <dbReference type="ARBA" id="ARBA00022448"/>
    </source>
</evidence>
<comment type="function">
    <text evidence="10">Inner membrane component of the type II secretion system required for the energy-dependent secretion of extracellular factors such as proteases and toxins from the periplasm.</text>
</comment>
<evidence type="ECO:0000256" key="8">
    <source>
        <dbReference type="ARBA" id="ARBA00022989"/>
    </source>
</evidence>
<evidence type="ECO:0000256" key="4">
    <source>
        <dbReference type="ARBA" id="ARBA00022475"/>
    </source>
</evidence>
<comment type="similarity">
    <text evidence="2 10">Belongs to the GSP L family.</text>
</comment>
<evidence type="ECO:0000259" key="11">
    <source>
        <dbReference type="Pfam" id="PF05134"/>
    </source>
</evidence>
<evidence type="ECO:0000313" key="13">
    <source>
        <dbReference type="EMBL" id="QIO06292.1"/>
    </source>
</evidence>
<dbReference type="Gene3D" id="3.30.1360.100">
    <property type="entry name" value="General secretion pathway protein M, EpsM"/>
    <property type="match status" value="1"/>
</dbReference>
<dbReference type="InterPro" id="IPR025691">
    <property type="entry name" value="GspL_pp_dom"/>
</dbReference>
<dbReference type="RefSeq" id="WP_166224304.1">
    <property type="nucleotide sequence ID" value="NZ_CP049801.1"/>
</dbReference>
<dbReference type="GO" id="GO:0015627">
    <property type="term" value="C:type II protein secretion system complex"/>
    <property type="evidence" value="ECO:0007669"/>
    <property type="project" value="InterPro"/>
</dbReference>
<feature type="domain" description="GspL cytoplasmic actin-ATPase-like" evidence="11">
    <location>
        <begin position="20"/>
        <end position="165"/>
    </location>
</feature>
<keyword evidence="8" id="KW-1133">Transmembrane helix</keyword>
<evidence type="ECO:0000313" key="14">
    <source>
        <dbReference type="Proteomes" id="UP000502297"/>
    </source>
</evidence>
<organism evidence="13 14">
    <name type="scientific">Acinetobacter shaoyimingii</name>
    <dbReference type="NCBI Taxonomy" id="2715164"/>
    <lineage>
        <taxon>Bacteria</taxon>
        <taxon>Pseudomonadati</taxon>
        <taxon>Pseudomonadota</taxon>
        <taxon>Gammaproteobacteria</taxon>
        <taxon>Moraxellales</taxon>
        <taxon>Moraxellaceae</taxon>
        <taxon>Acinetobacter</taxon>
    </lineage>
</organism>
<keyword evidence="9" id="KW-0472">Membrane</keyword>
<evidence type="ECO:0000256" key="7">
    <source>
        <dbReference type="ARBA" id="ARBA00022927"/>
    </source>
</evidence>
<comment type="subcellular location">
    <subcellularLocation>
        <location evidence="1">Cell inner membrane</location>
        <topology evidence="1">Single-pass membrane protein</topology>
    </subcellularLocation>
</comment>